<evidence type="ECO:0000256" key="10">
    <source>
        <dbReference type="ARBA" id="ARBA00023004"/>
    </source>
</evidence>
<evidence type="ECO:0000256" key="2">
    <source>
        <dbReference type="ARBA" id="ARBA00004174"/>
    </source>
</evidence>
<dbReference type="GO" id="GO:0004497">
    <property type="term" value="F:monooxygenase activity"/>
    <property type="evidence" value="ECO:0007669"/>
    <property type="project" value="UniProtKB-KW"/>
</dbReference>
<keyword evidence="5 13" id="KW-0349">Heme</keyword>
<keyword evidence="9 14" id="KW-0560">Oxidoreductase</keyword>
<evidence type="ECO:0000256" key="6">
    <source>
        <dbReference type="ARBA" id="ARBA00022723"/>
    </source>
</evidence>
<accession>A0A0A9XVU1</accession>
<evidence type="ECO:0000313" key="15">
    <source>
        <dbReference type="EMBL" id="JAG24922.1"/>
    </source>
</evidence>
<keyword evidence="12" id="KW-0472">Membrane</keyword>
<dbReference type="GO" id="GO:0016705">
    <property type="term" value="F:oxidoreductase activity, acting on paired donors, with incorporation or reduction of molecular oxygen"/>
    <property type="evidence" value="ECO:0007669"/>
    <property type="project" value="InterPro"/>
</dbReference>
<feature type="binding site" description="axial binding residue" evidence="13">
    <location>
        <position position="463"/>
    </location>
    <ligand>
        <name>heme</name>
        <dbReference type="ChEBI" id="CHEBI:30413"/>
    </ligand>
    <ligandPart>
        <name>Fe</name>
        <dbReference type="ChEBI" id="CHEBI:18248"/>
    </ligandPart>
</feature>
<dbReference type="InterPro" id="IPR036396">
    <property type="entry name" value="Cyt_P450_sf"/>
</dbReference>
<evidence type="ECO:0000256" key="12">
    <source>
        <dbReference type="ARBA" id="ARBA00023136"/>
    </source>
</evidence>
<evidence type="ECO:0000256" key="4">
    <source>
        <dbReference type="ARBA" id="ARBA00010617"/>
    </source>
</evidence>
<keyword evidence="8" id="KW-0492">Microsome</keyword>
<evidence type="ECO:0000256" key="7">
    <source>
        <dbReference type="ARBA" id="ARBA00022824"/>
    </source>
</evidence>
<dbReference type="EMBL" id="GBRD01014724">
    <property type="protein sequence ID" value="JAG51102.1"/>
    <property type="molecule type" value="Transcribed_RNA"/>
</dbReference>
<dbReference type="SUPFAM" id="SSF48264">
    <property type="entry name" value="Cytochrome P450"/>
    <property type="match status" value="1"/>
</dbReference>
<evidence type="ECO:0000256" key="9">
    <source>
        <dbReference type="ARBA" id="ARBA00023002"/>
    </source>
</evidence>
<dbReference type="Gene3D" id="1.10.630.10">
    <property type="entry name" value="Cytochrome P450"/>
    <property type="match status" value="1"/>
</dbReference>
<evidence type="ECO:0000256" key="11">
    <source>
        <dbReference type="ARBA" id="ARBA00023033"/>
    </source>
</evidence>
<dbReference type="PANTHER" id="PTHR24292:SF54">
    <property type="entry name" value="CYP9F3-RELATED"/>
    <property type="match status" value="1"/>
</dbReference>
<dbReference type="GO" id="GO:0005506">
    <property type="term" value="F:iron ion binding"/>
    <property type="evidence" value="ECO:0007669"/>
    <property type="project" value="InterPro"/>
</dbReference>
<dbReference type="PRINTS" id="PR00464">
    <property type="entry name" value="EP450II"/>
</dbReference>
<comment type="cofactor">
    <cofactor evidence="1 13">
        <name>heme</name>
        <dbReference type="ChEBI" id="CHEBI:30413"/>
    </cofactor>
</comment>
<name>A0A0A9XVU1_LYGHE</name>
<evidence type="ECO:0000256" key="1">
    <source>
        <dbReference type="ARBA" id="ARBA00001971"/>
    </source>
</evidence>
<evidence type="ECO:0000256" key="3">
    <source>
        <dbReference type="ARBA" id="ARBA00004406"/>
    </source>
</evidence>
<keyword evidence="7" id="KW-0256">Endoplasmic reticulum</keyword>
<dbReference type="InterPro" id="IPR050476">
    <property type="entry name" value="Insect_CytP450_Detox"/>
</dbReference>
<dbReference type="InterPro" id="IPR017972">
    <property type="entry name" value="Cyt_P450_CS"/>
</dbReference>
<reference evidence="15" key="1">
    <citation type="journal article" date="2014" name="PLoS ONE">
        <title>Transcriptome-Based Identification of ABC Transporters in the Western Tarnished Plant Bug Lygus hesperus.</title>
        <authorList>
            <person name="Hull J.J."/>
            <person name="Chaney K."/>
            <person name="Geib S.M."/>
            <person name="Fabrick J.A."/>
            <person name="Brent C.S."/>
            <person name="Walsh D."/>
            <person name="Lavine L.C."/>
        </authorList>
    </citation>
    <scope>NUCLEOTIDE SEQUENCE</scope>
</reference>
<dbReference type="AlphaFoldDB" id="A0A0A9XVU1"/>
<dbReference type="EMBL" id="GBHO01018682">
    <property type="protein sequence ID" value="JAG24922.1"/>
    <property type="molecule type" value="Transcribed_RNA"/>
</dbReference>
<dbReference type="CDD" id="cd11056">
    <property type="entry name" value="CYP6-like"/>
    <property type="match status" value="1"/>
</dbReference>
<evidence type="ECO:0000256" key="13">
    <source>
        <dbReference type="PIRSR" id="PIRSR602402-1"/>
    </source>
</evidence>
<dbReference type="PANTHER" id="PTHR24292">
    <property type="entry name" value="CYTOCHROME P450"/>
    <property type="match status" value="1"/>
</dbReference>
<organism evidence="15">
    <name type="scientific">Lygus hesperus</name>
    <name type="common">Western plant bug</name>
    <dbReference type="NCBI Taxonomy" id="30085"/>
    <lineage>
        <taxon>Eukaryota</taxon>
        <taxon>Metazoa</taxon>
        <taxon>Ecdysozoa</taxon>
        <taxon>Arthropoda</taxon>
        <taxon>Hexapoda</taxon>
        <taxon>Insecta</taxon>
        <taxon>Pterygota</taxon>
        <taxon>Neoptera</taxon>
        <taxon>Paraneoptera</taxon>
        <taxon>Hemiptera</taxon>
        <taxon>Heteroptera</taxon>
        <taxon>Panheteroptera</taxon>
        <taxon>Cimicomorpha</taxon>
        <taxon>Miridae</taxon>
        <taxon>Mirini</taxon>
        <taxon>Lygus</taxon>
    </lineage>
</organism>
<gene>
    <name evidence="15" type="primary">Cyp6a13_0</name>
    <name evidence="15" type="ORF">CM83_38933</name>
</gene>
<proteinExistence type="inferred from homology"/>
<dbReference type="FunFam" id="1.10.630.10:FF:000042">
    <property type="entry name" value="Cytochrome P450"/>
    <property type="match status" value="1"/>
</dbReference>
<comment type="subcellular location">
    <subcellularLocation>
        <location evidence="3">Endoplasmic reticulum membrane</location>
        <topology evidence="3">Peripheral membrane protein</topology>
    </subcellularLocation>
    <subcellularLocation>
        <location evidence="2">Microsome membrane</location>
        <topology evidence="2">Peripheral membrane protein</topology>
    </subcellularLocation>
</comment>
<reference evidence="16" key="3">
    <citation type="submission" date="2014-09" db="EMBL/GenBank/DDBJ databases">
        <authorList>
            <person name="Magalhaes I.L.F."/>
            <person name="Oliveira U."/>
            <person name="Santos F.R."/>
            <person name="Vidigal T.H.D.A."/>
            <person name="Brescovit A.D."/>
            <person name="Santos A.J."/>
        </authorList>
    </citation>
    <scope>NUCLEOTIDE SEQUENCE</scope>
</reference>
<evidence type="ECO:0000313" key="16">
    <source>
        <dbReference type="EMBL" id="JAG51102.1"/>
    </source>
</evidence>
<dbReference type="InterPro" id="IPR002402">
    <property type="entry name" value="Cyt_P450_E_grp-II"/>
</dbReference>
<keyword evidence="6 13" id="KW-0479">Metal-binding</keyword>
<evidence type="ECO:0000256" key="14">
    <source>
        <dbReference type="RuleBase" id="RU000461"/>
    </source>
</evidence>
<comment type="similarity">
    <text evidence="4 14">Belongs to the cytochrome P450 family.</text>
</comment>
<keyword evidence="11 14" id="KW-0503">Monooxygenase</keyword>
<sequence length="522" mass="60195">MLLVLLGVALVTLVVCVWKYMSKVYSFWEERGVPYKRPLPFIGNSWDLLSRQVQLNEHHKRLYNSFPDVPYYGIYDYSKPILVVKDVDLVERVLIKDFQHFVDLGLGDGIDEQTNPLDINLFSMTGNRWRYMRNKLSPLFTTGKLRHMVPQMKNLGDRLVQVLEENQSQVDLKDMFQRYAIDVIASIAFGMNVNILQETEESEFRKIGKKSFRFTLKQYLRFIFITVFPKLAKMMRVPLNDPEVNEYFSRIIREALSHRKQSGMSRNDFVQLFVTLQQKGSIAFEGDDQDDKYLKSEDDMKPQKKMANYELTDAAMIGHAFVFLVAGFDSTSITMMNLCYELALNPEIQKKAREEIVKAFKNRGVLDYDTLRDAPYYGQCVQEVMRLHTIIGFLSRVCTKDYTFPGTSLSIKAGQAVLIPTIGIHQDPAYYENPDKFDPDRFAPDVSRKNCSFLAFGDGPRVCIAMRFAMTEIKLCVARLLLDYSISLHPKTKLPLEMDSNHFADVPNGPVYFTLTKMGDAL</sequence>
<dbReference type="GO" id="GO:0005789">
    <property type="term" value="C:endoplasmic reticulum membrane"/>
    <property type="evidence" value="ECO:0007669"/>
    <property type="project" value="UniProtKB-SubCell"/>
</dbReference>
<dbReference type="Pfam" id="PF00067">
    <property type="entry name" value="p450"/>
    <property type="match status" value="1"/>
</dbReference>
<protein>
    <submittedName>
        <fullName evidence="15">Putative cytochrome P450 6a13</fullName>
    </submittedName>
</protein>
<keyword evidence="10 13" id="KW-0408">Iron</keyword>
<dbReference type="GO" id="GO:0020037">
    <property type="term" value="F:heme binding"/>
    <property type="evidence" value="ECO:0007669"/>
    <property type="project" value="InterPro"/>
</dbReference>
<reference evidence="15" key="2">
    <citation type="submission" date="2014-07" db="EMBL/GenBank/DDBJ databases">
        <authorList>
            <person name="Hull J."/>
        </authorList>
    </citation>
    <scope>NUCLEOTIDE SEQUENCE</scope>
</reference>
<evidence type="ECO:0000256" key="5">
    <source>
        <dbReference type="ARBA" id="ARBA00022617"/>
    </source>
</evidence>
<dbReference type="InterPro" id="IPR001128">
    <property type="entry name" value="Cyt_P450"/>
</dbReference>
<dbReference type="PRINTS" id="PR00385">
    <property type="entry name" value="P450"/>
</dbReference>
<dbReference type="PROSITE" id="PS00086">
    <property type="entry name" value="CYTOCHROME_P450"/>
    <property type="match status" value="1"/>
</dbReference>
<evidence type="ECO:0000256" key="8">
    <source>
        <dbReference type="ARBA" id="ARBA00022848"/>
    </source>
</evidence>